<dbReference type="Proteomes" id="UP000230423">
    <property type="component" value="Unassembled WGS sequence"/>
</dbReference>
<evidence type="ECO:0000313" key="1">
    <source>
        <dbReference type="EMBL" id="PIO71933.1"/>
    </source>
</evidence>
<sequence length="201" mass="23305">MYVEVTLILQQQTADLVYLFDDAPKICDFNVMNQKMRQAVLNAHNTRKSLLAKGKVERNFFSHENMPTATIMLYVVVTHMYDCVLEKKAAYSRPCQKRPPPTTFIYTGMNFHYINTEVENFRPVKTPKEAIGEAAREWWDLHMNYTKFEGVTPRVNDFPIIPFLIAIMVGIPMYKEGPACEGCPYGYKCDERTKLCKDKNL</sequence>
<name>A0A2G9UP51_TELCI</name>
<dbReference type="EMBL" id="KZ345810">
    <property type="protein sequence ID" value="PIO71933.1"/>
    <property type="molecule type" value="Genomic_DNA"/>
</dbReference>
<dbReference type="AlphaFoldDB" id="A0A2G9UP51"/>
<dbReference type="SUPFAM" id="SSF55797">
    <property type="entry name" value="PR-1-like"/>
    <property type="match status" value="1"/>
</dbReference>
<reference evidence="1 2" key="1">
    <citation type="submission" date="2015-09" db="EMBL/GenBank/DDBJ databases">
        <title>Draft genome of the parasitic nematode Teladorsagia circumcincta isolate WARC Sus (inbred).</title>
        <authorList>
            <person name="Mitreva M."/>
        </authorList>
    </citation>
    <scope>NUCLEOTIDE SEQUENCE [LARGE SCALE GENOMIC DNA]</scope>
    <source>
        <strain evidence="1 2">S</strain>
    </source>
</reference>
<evidence type="ECO:0000313" key="2">
    <source>
        <dbReference type="Proteomes" id="UP000230423"/>
    </source>
</evidence>
<evidence type="ECO:0008006" key="3">
    <source>
        <dbReference type="Google" id="ProtNLM"/>
    </source>
</evidence>
<keyword evidence="2" id="KW-1185">Reference proteome</keyword>
<protein>
    <recommendedName>
        <fullName evidence="3">SCP domain-containing protein</fullName>
    </recommendedName>
</protein>
<organism evidence="1 2">
    <name type="scientific">Teladorsagia circumcincta</name>
    <name type="common">Brown stomach worm</name>
    <name type="synonym">Ostertagia circumcincta</name>
    <dbReference type="NCBI Taxonomy" id="45464"/>
    <lineage>
        <taxon>Eukaryota</taxon>
        <taxon>Metazoa</taxon>
        <taxon>Ecdysozoa</taxon>
        <taxon>Nematoda</taxon>
        <taxon>Chromadorea</taxon>
        <taxon>Rhabditida</taxon>
        <taxon>Rhabditina</taxon>
        <taxon>Rhabditomorpha</taxon>
        <taxon>Strongyloidea</taxon>
        <taxon>Trichostrongylidae</taxon>
        <taxon>Teladorsagia</taxon>
    </lineage>
</organism>
<dbReference type="Gene3D" id="3.40.33.10">
    <property type="entry name" value="CAP"/>
    <property type="match status" value="1"/>
</dbReference>
<gene>
    <name evidence="1" type="ORF">TELCIR_06147</name>
</gene>
<accession>A0A2G9UP51</accession>
<proteinExistence type="predicted"/>
<dbReference type="InterPro" id="IPR035940">
    <property type="entry name" value="CAP_sf"/>
</dbReference>